<dbReference type="CDD" id="cd04276">
    <property type="entry name" value="ZnMc_MMP_like_2"/>
    <property type="match status" value="1"/>
</dbReference>
<proteinExistence type="predicted"/>
<feature type="domain" description="EcxA zinc-binding" evidence="1">
    <location>
        <begin position="444"/>
        <end position="751"/>
    </location>
</feature>
<dbReference type="Pfam" id="PF16313">
    <property type="entry name" value="DUF4953"/>
    <property type="match status" value="1"/>
</dbReference>
<evidence type="ECO:0008006" key="5">
    <source>
        <dbReference type="Google" id="ProtNLM"/>
    </source>
</evidence>
<dbReference type="Pfam" id="PF17148">
    <property type="entry name" value="DUF5117"/>
    <property type="match status" value="1"/>
</dbReference>
<dbReference type="SUPFAM" id="SSF55486">
    <property type="entry name" value="Metalloproteases ('zincins'), catalytic domain"/>
    <property type="match status" value="1"/>
</dbReference>
<reference evidence="4" key="1">
    <citation type="submission" date="2019-08" db="EMBL/GenBank/DDBJ databases">
        <authorList>
            <person name="Kucharzyk K."/>
            <person name="Murdoch R.W."/>
            <person name="Higgins S."/>
            <person name="Loffler F."/>
        </authorList>
    </citation>
    <scope>NUCLEOTIDE SEQUENCE</scope>
</reference>
<dbReference type="Gene3D" id="3.40.390.10">
    <property type="entry name" value="Collagenase (Catalytic Domain)"/>
    <property type="match status" value="1"/>
</dbReference>
<feature type="domain" description="DUF5117" evidence="2">
    <location>
        <begin position="113"/>
        <end position="310"/>
    </location>
</feature>
<sequence>MKNVLNLFCALSLMMSASAFSQQKDSVKVDVKAKKDTVNTAKPKDKKPEKIQPFEKVITSKAVSDEGIITVHKVEDKYYFEIPDKALKKEFLVVTRLTKAGAEMRMGTVGYAGDQISQNVISFEKGPNDKVFLRSISYVDYAKDSTSAMYKTVMRNNVNAIEQAFDIKAFGKEKNSTVIDVTDFINADNDVVSFDTRFKKGFRVGAFQKDKSFVNFVKSFPTNIEINTTKTYNRSAGEASPIPGAPKPEVSGNYTVEVNSSIILLPENKMQARYFDPRVGYFTVGYTDFDENPQGVERVSLVKRWRLEPKAKDLEKYKRGELVEPEKPIVFYIDPLTPKKWIPYLIQGVNDWQKAFEKAGFKNAIYAKVPNAKEYPEWSLEDARFSAIVYKPSDVPNASGPSIADPRTGEILESHINWYHNVMKLLNDWYFVQASPNDPRARKVDFDDELMGQLIRFVSSHEVGHTLGLRHNFGSSSTVPVENLRNKAWLKANGHTPSIMDYARFNYVAQPEDNVGEAGLMPRIGDYDDWAIEWGYRRFYNYNSPEKEKAHLNKWVMEKLQNPRLWFGTETNPYDPRSQSEQVGDNPMIAGKYGVKNLQRIMENIEAWSTKPNEDYSSLNNRFTQVSGQFARYLGHVSKYIGGVKETPKMVEQKGAIYELVSKSEQKEALKFLSENVFTTPNWLLKTSVLTKIDKSPVEVVENLQKTVLNRVLSEGVLNKLYEGESLDANAYAVYDYLQDIKNSVFSELKSSSKIDIYRRNLQKNFVETLIARTQASKPSTGRNAETISDNSDVKSLTRGALREIKADASKNAQNAQDAVTKYHLEDLVYRIDKALEVK</sequence>
<evidence type="ECO:0000313" key="4">
    <source>
        <dbReference type="EMBL" id="MPL54659.1"/>
    </source>
</evidence>
<organism evidence="4">
    <name type="scientific">bioreactor metagenome</name>
    <dbReference type="NCBI Taxonomy" id="1076179"/>
    <lineage>
        <taxon>unclassified sequences</taxon>
        <taxon>metagenomes</taxon>
        <taxon>ecological metagenomes</taxon>
    </lineage>
</organism>
<dbReference type="InterPro" id="IPR032534">
    <property type="entry name" value="EcxA_zinc-bd"/>
</dbReference>
<dbReference type="InterPro" id="IPR033413">
    <property type="entry name" value="DUF5117"/>
</dbReference>
<accession>A0A644SJ04</accession>
<dbReference type="InterPro" id="IPR033428">
    <property type="entry name" value="DUF5118"/>
</dbReference>
<dbReference type="PANTHER" id="PTHR38478">
    <property type="entry name" value="PEPTIDASE M1A AND M12B"/>
    <property type="match status" value="1"/>
</dbReference>
<dbReference type="Pfam" id="PF17162">
    <property type="entry name" value="DUF5118"/>
    <property type="match status" value="1"/>
</dbReference>
<dbReference type="AlphaFoldDB" id="A0A644SJ04"/>
<evidence type="ECO:0000259" key="2">
    <source>
        <dbReference type="Pfam" id="PF17148"/>
    </source>
</evidence>
<dbReference type="InterPro" id="IPR034032">
    <property type="entry name" value="Zn_MMP-like_bac"/>
</dbReference>
<evidence type="ECO:0000259" key="3">
    <source>
        <dbReference type="Pfam" id="PF17162"/>
    </source>
</evidence>
<dbReference type="PANTHER" id="PTHR38478:SF1">
    <property type="entry name" value="ZINC DEPENDENT METALLOPROTEASE DOMAIN LIPOPROTEIN"/>
    <property type="match status" value="1"/>
</dbReference>
<evidence type="ECO:0000259" key="1">
    <source>
        <dbReference type="Pfam" id="PF16313"/>
    </source>
</evidence>
<gene>
    <name evidence="4" type="ORF">SDC9_00125</name>
</gene>
<dbReference type="GO" id="GO:0008237">
    <property type="term" value="F:metallopeptidase activity"/>
    <property type="evidence" value="ECO:0007669"/>
    <property type="project" value="InterPro"/>
</dbReference>
<dbReference type="InterPro" id="IPR024079">
    <property type="entry name" value="MetalloPept_cat_dom_sf"/>
</dbReference>
<protein>
    <recommendedName>
        <fullName evidence="5">DUF5117 domain-containing protein</fullName>
    </recommendedName>
</protein>
<dbReference type="EMBL" id="VSSQ01000001">
    <property type="protein sequence ID" value="MPL54659.1"/>
    <property type="molecule type" value="Genomic_DNA"/>
</dbReference>
<name>A0A644SJ04_9ZZZZ</name>
<feature type="domain" description="DUF5118" evidence="3">
    <location>
        <begin position="52"/>
        <end position="99"/>
    </location>
</feature>
<comment type="caution">
    <text evidence="4">The sequence shown here is derived from an EMBL/GenBank/DDBJ whole genome shotgun (WGS) entry which is preliminary data.</text>
</comment>